<dbReference type="Proteomes" id="UP000340077">
    <property type="component" value="Unassembled WGS sequence"/>
</dbReference>
<keyword evidence="8" id="KW-1185">Reference proteome</keyword>
<dbReference type="PANTHER" id="PTHR46796:SF6">
    <property type="entry name" value="ARAC SUBFAMILY"/>
    <property type="match status" value="1"/>
</dbReference>
<evidence type="ECO:0000256" key="3">
    <source>
        <dbReference type="ARBA" id="ARBA00023159"/>
    </source>
</evidence>
<dbReference type="InterPro" id="IPR050204">
    <property type="entry name" value="AraC_XylS_family_regulators"/>
</dbReference>
<reference evidence="7 8" key="1">
    <citation type="journal article" date="2019" name="J. Gen. Appl. Microbiol.">
        <title>Aerobic degradation of cis-dichloroethene by the marine bacterium Marinobacter salsuginis strain 5N-3.</title>
        <authorList>
            <person name="Inoue Y."/>
            <person name="Fukunaga Y."/>
            <person name="Katsumata H."/>
            <person name="Ohji S."/>
            <person name="Hosoyama A."/>
            <person name="Mori K."/>
            <person name="Ando K."/>
        </authorList>
    </citation>
    <scope>NUCLEOTIDE SEQUENCE [LARGE SCALE GENOMIC DNA]</scope>
    <source>
        <strain evidence="7 8">5N-3</strain>
    </source>
</reference>
<name>A0A5M3PRP7_9GAMM</name>
<protein>
    <recommendedName>
        <fullName evidence="6">HTH araC/xylS-type domain-containing protein</fullName>
    </recommendedName>
</protein>
<dbReference type="PRINTS" id="PR00032">
    <property type="entry name" value="HTHARAC"/>
</dbReference>
<evidence type="ECO:0000259" key="6">
    <source>
        <dbReference type="PROSITE" id="PS01124"/>
    </source>
</evidence>
<comment type="caution">
    <text evidence="7">The sequence shown here is derived from an EMBL/GenBank/DDBJ whole genome shotgun (WGS) entry which is preliminary data.</text>
</comment>
<evidence type="ECO:0000256" key="4">
    <source>
        <dbReference type="ARBA" id="ARBA00023163"/>
    </source>
</evidence>
<dbReference type="EMBL" id="BGZH01000003">
    <property type="protein sequence ID" value="GBO85456.1"/>
    <property type="molecule type" value="Genomic_DNA"/>
</dbReference>
<gene>
    <name evidence="7" type="ORF">MS5N3_29070</name>
</gene>
<dbReference type="InterPro" id="IPR035418">
    <property type="entry name" value="AraC-bd_2"/>
</dbReference>
<dbReference type="InterPro" id="IPR020449">
    <property type="entry name" value="Tscrpt_reg_AraC-type_HTH"/>
</dbReference>
<organism evidence="7 8">
    <name type="scientific">Marinobacter salsuginis</name>
    <dbReference type="NCBI Taxonomy" id="418719"/>
    <lineage>
        <taxon>Bacteria</taxon>
        <taxon>Pseudomonadati</taxon>
        <taxon>Pseudomonadota</taxon>
        <taxon>Gammaproteobacteria</taxon>
        <taxon>Pseudomonadales</taxon>
        <taxon>Marinobacteraceae</taxon>
        <taxon>Marinobacter</taxon>
    </lineage>
</organism>
<keyword evidence="3" id="KW-0010">Activator</keyword>
<dbReference type="InterPro" id="IPR018060">
    <property type="entry name" value="HTH_AraC"/>
</dbReference>
<dbReference type="GO" id="GO:0043565">
    <property type="term" value="F:sequence-specific DNA binding"/>
    <property type="evidence" value="ECO:0007669"/>
    <property type="project" value="InterPro"/>
</dbReference>
<evidence type="ECO:0000256" key="2">
    <source>
        <dbReference type="ARBA" id="ARBA00023125"/>
    </source>
</evidence>
<dbReference type="Gene3D" id="1.10.10.60">
    <property type="entry name" value="Homeodomain-like"/>
    <property type="match status" value="1"/>
</dbReference>
<evidence type="ECO:0000313" key="8">
    <source>
        <dbReference type="Proteomes" id="UP000340077"/>
    </source>
</evidence>
<comment type="function">
    <text evidence="5">Regulatory protein of the TOL plasmid xyl operons. XylS activates the xylXYZLTEGFJQKIH operon required for the degradation of toluene, m-xylene and p-xylene.</text>
</comment>
<dbReference type="InterPro" id="IPR009057">
    <property type="entry name" value="Homeodomain-like_sf"/>
</dbReference>
<dbReference type="AlphaFoldDB" id="A0A5M3PRP7"/>
<feature type="domain" description="HTH araC/xylS-type" evidence="6">
    <location>
        <begin position="212"/>
        <end position="313"/>
    </location>
</feature>
<keyword evidence="4" id="KW-0804">Transcription</keyword>
<evidence type="ECO:0000256" key="1">
    <source>
        <dbReference type="ARBA" id="ARBA00023015"/>
    </source>
</evidence>
<proteinExistence type="predicted"/>
<sequence>MLQTQDVTGPISGGSAIPYDEWTEKLGTVYGLWRPRKAAYDDFTAGVVHRSVGNFGVVNCVCDPCGGARQAKEISGDDLETVILQLVLSGQERFTIDSKGFELTAGDIILWNTTRPMTFDVTEKLHKISVLMPLARLRNWLPGSWHLIDNKFARDSTTASLLCALIQSMAPQFLAGRLENSDALTDALMGTLVSTLGPPTSRGEFYERHQLIRIKRFIDKHLSNPDLSLQGIASAHQISLRHLHSLFQSEGQTALQYLISQRLLRCRRDLSNPAMTGRTITEIALGWGFQHPTHFSRRFKSEFGLTPYEFRHASNEGLVLYD</sequence>
<evidence type="ECO:0000313" key="7">
    <source>
        <dbReference type="EMBL" id="GBO85456.1"/>
    </source>
</evidence>
<accession>A0A5M3PRP7</accession>
<keyword evidence="1" id="KW-0805">Transcription regulation</keyword>
<dbReference type="PANTHER" id="PTHR46796">
    <property type="entry name" value="HTH-TYPE TRANSCRIPTIONAL ACTIVATOR RHAS-RELATED"/>
    <property type="match status" value="1"/>
</dbReference>
<dbReference type="GO" id="GO:0003700">
    <property type="term" value="F:DNA-binding transcription factor activity"/>
    <property type="evidence" value="ECO:0007669"/>
    <property type="project" value="InterPro"/>
</dbReference>
<evidence type="ECO:0000256" key="5">
    <source>
        <dbReference type="ARBA" id="ARBA00037345"/>
    </source>
</evidence>
<dbReference type="PROSITE" id="PS01124">
    <property type="entry name" value="HTH_ARAC_FAMILY_2"/>
    <property type="match status" value="1"/>
</dbReference>
<dbReference type="SMART" id="SM00342">
    <property type="entry name" value="HTH_ARAC"/>
    <property type="match status" value="1"/>
</dbReference>
<keyword evidence="2" id="KW-0238">DNA-binding</keyword>
<dbReference type="SUPFAM" id="SSF46689">
    <property type="entry name" value="Homeodomain-like"/>
    <property type="match status" value="1"/>
</dbReference>
<dbReference type="RefSeq" id="WP_069185242.1">
    <property type="nucleotide sequence ID" value="NZ_BGZH01000003.1"/>
</dbReference>
<dbReference type="Pfam" id="PF12833">
    <property type="entry name" value="HTH_18"/>
    <property type="match status" value="1"/>
</dbReference>
<dbReference type="Pfam" id="PF14525">
    <property type="entry name" value="AraC_binding_2"/>
    <property type="match status" value="1"/>
</dbReference>